<accession>A0A933GMJ5</accession>
<protein>
    <submittedName>
        <fullName evidence="1">Uncharacterized protein</fullName>
    </submittedName>
</protein>
<reference evidence="1" key="1">
    <citation type="submission" date="2020-07" db="EMBL/GenBank/DDBJ databases">
        <title>Huge and variable diversity of episymbiotic CPR bacteria and DPANN archaea in groundwater ecosystems.</title>
        <authorList>
            <person name="He C.Y."/>
            <person name="Keren R."/>
            <person name="Whittaker M."/>
            <person name="Farag I.F."/>
            <person name="Doudna J."/>
            <person name="Cate J.H.D."/>
            <person name="Banfield J.F."/>
        </authorList>
    </citation>
    <scope>NUCLEOTIDE SEQUENCE</scope>
    <source>
        <strain evidence="1">NC_groundwater_1482_Ag_S-0.65um_47_24</strain>
    </source>
</reference>
<sequence>MTIVEKLENQIRRLNRDELSAFRDWFRKYDSDEWDKEIEEDILAGKLDKLAEEAIKAHEAGRTREI</sequence>
<proteinExistence type="predicted"/>
<organism evidence="1 2">
    <name type="scientific">Tectimicrobiota bacterium</name>
    <dbReference type="NCBI Taxonomy" id="2528274"/>
    <lineage>
        <taxon>Bacteria</taxon>
        <taxon>Pseudomonadati</taxon>
        <taxon>Nitrospinota/Tectimicrobiota group</taxon>
        <taxon>Candidatus Tectimicrobiota</taxon>
    </lineage>
</organism>
<gene>
    <name evidence="1" type="ORF">HY730_07325</name>
</gene>
<dbReference type="AlphaFoldDB" id="A0A933GMJ5"/>
<evidence type="ECO:0000313" key="1">
    <source>
        <dbReference type="EMBL" id="MBI4596171.1"/>
    </source>
</evidence>
<evidence type="ECO:0000313" key="2">
    <source>
        <dbReference type="Proteomes" id="UP000772181"/>
    </source>
</evidence>
<name>A0A933GMJ5_UNCTE</name>
<dbReference type="Proteomes" id="UP000772181">
    <property type="component" value="Unassembled WGS sequence"/>
</dbReference>
<comment type="caution">
    <text evidence="1">The sequence shown here is derived from an EMBL/GenBank/DDBJ whole genome shotgun (WGS) entry which is preliminary data.</text>
</comment>
<dbReference type="EMBL" id="JACQWF010000327">
    <property type="protein sequence ID" value="MBI4596171.1"/>
    <property type="molecule type" value="Genomic_DNA"/>
</dbReference>